<comment type="caution">
    <text evidence="1">The sequence shown here is derived from an EMBL/GenBank/DDBJ whole genome shotgun (WGS) entry which is preliminary data.</text>
</comment>
<evidence type="ECO:0000313" key="1">
    <source>
        <dbReference type="EMBL" id="MDL0433964.1"/>
    </source>
</evidence>
<protein>
    <submittedName>
        <fullName evidence="1">Uncharacterized protein</fullName>
    </submittedName>
</protein>
<dbReference type="EMBL" id="JASSVS010000028">
    <property type="protein sequence ID" value="MDL0433964.1"/>
    <property type="molecule type" value="Genomic_DNA"/>
</dbReference>
<name>A0ABT7ILG8_9GAMM</name>
<dbReference type="RefSeq" id="WP_285394038.1">
    <property type="nucleotide sequence ID" value="NZ_JASSVS010000028.1"/>
</dbReference>
<dbReference type="Proteomes" id="UP001227964">
    <property type="component" value="Unassembled WGS sequence"/>
</dbReference>
<evidence type="ECO:0000313" key="2">
    <source>
        <dbReference type="Proteomes" id="UP001227964"/>
    </source>
</evidence>
<keyword evidence="2" id="KW-1185">Reference proteome</keyword>
<gene>
    <name evidence="1" type="ORF">QPM17_22750</name>
</gene>
<sequence>MVGNSDSKTENITEEFIFNNADYSGGGGESASVAKNINLAKSELTVGDITTTDHGAVAGGVDIANKGIAATGESFKQLLETSEQLVGDGYEGLKGTQEFAKDSLARAVNFANSANQGVSEQMARVLSYANDSTRSDASQAFENVTKYGLIAAAVTAGAYFWSKG</sequence>
<organism evidence="1 2">
    <name type="scientific">Marinobacter azerbaijanicus</name>
    <dbReference type="NCBI Taxonomy" id="3050455"/>
    <lineage>
        <taxon>Bacteria</taxon>
        <taxon>Pseudomonadati</taxon>
        <taxon>Pseudomonadota</taxon>
        <taxon>Gammaproteobacteria</taxon>
        <taxon>Pseudomonadales</taxon>
        <taxon>Marinobacteraceae</taxon>
        <taxon>Marinobacter</taxon>
    </lineage>
</organism>
<proteinExistence type="predicted"/>
<reference evidence="1 2" key="1">
    <citation type="submission" date="2023-06" db="EMBL/GenBank/DDBJ databases">
        <title>Marinobacter azerbaijanicus a moderately halophilic, isolated from Urmia Lake in Azerbaijan region of Iran.</title>
        <authorList>
            <person name="Sanchez-Porro C."/>
            <person name="Aghdam E.M."/>
            <person name="Saheb S.M."/>
            <person name="Tarhriz V."/>
            <person name="Kazemi E."/>
            <person name="Ammozegar M.A."/>
            <person name="Ventosa A."/>
            <person name="Hejazi M.S."/>
        </authorList>
    </citation>
    <scope>NUCLEOTIDE SEQUENCE [LARGE SCALE GENOMIC DNA]</scope>
    <source>
        <strain evidence="1 2">TBZ242</strain>
    </source>
</reference>
<accession>A0ABT7ILG8</accession>